<feature type="compositionally biased region" description="Low complexity" evidence="1">
    <location>
        <begin position="47"/>
        <end position="78"/>
    </location>
</feature>
<dbReference type="Proteomes" id="UP000288805">
    <property type="component" value="Unassembled WGS sequence"/>
</dbReference>
<organism evidence="2 3">
    <name type="scientific">Vitis vinifera</name>
    <name type="common">Grape</name>
    <dbReference type="NCBI Taxonomy" id="29760"/>
    <lineage>
        <taxon>Eukaryota</taxon>
        <taxon>Viridiplantae</taxon>
        <taxon>Streptophyta</taxon>
        <taxon>Embryophyta</taxon>
        <taxon>Tracheophyta</taxon>
        <taxon>Spermatophyta</taxon>
        <taxon>Magnoliopsida</taxon>
        <taxon>eudicotyledons</taxon>
        <taxon>Gunneridae</taxon>
        <taxon>Pentapetalae</taxon>
        <taxon>rosids</taxon>
        <taxon>Vitales</taxon>
        <taxon>Vitaceae</taxon>
        <taxon>Viteae</taxon>
        <taxon>Vitis</taxon>
    </lineage>
</organism>
<gene>
    <name evidence="2" type="ORF">CK203_077574</name>
</gene>
<feature type="region of interest" description="Disordered" evidence="1">
    <location>
        <begin position="141"/>
        <end position="261"/>
    </location>
</feature>
<reference evidence="2 3" key="1">
    <citation type="journal article" date="2018" name="PLoS Genet.">
        <title>Population sequencing reveals clonal diversity and ancestral inbreeding in the grapevine cultivar Chardonnay.</title>
        <authorList>
            <person name="Roach M.J."/>
            <person name="Johnson D.L."/>
            <person name="Bohlmann J."/>
            <person name="van Vuuren H.J."/>
            <person name="Jones S.J."/>
            <person name="Pretorius I.S."/>
            <person name="Schmidt S.A."/>
            <person name="Borneman A.R."/>
        </authorList>
    </citation>
    <scope>NUCLEOTIDE SEQUENCE [LARGE SCALE GENOMIC DNA]</scope>
    <source>
        <strain evidence="3">cv. Chardonnay</strain>
        <tissue evidence="2">Leaf</tissue>
    </source>
</reference>
<evidence type="ECO:0000313" key="2">
    <source>
        <dbReference type="EMBL" id="RVW51057.1"/>
    </source>
</evidence>
<feature type="compositionally biased region" description="Low complexity" evidence="1">
    <location>
        <begin position="176"/>
        <end position="189"/>
    </location>
</feature>
<dbReference type="AlphaFoldDB" id="A0A438ETR8"/>
<feature type="region of interest" description="Disordered" evidence="1">
    <location>
        <begin position="38"/>
        <end position="78"/>
    </location>
</feature>
<evidence type="ECO:0000313" key="3">
    <source>
        <dbReference type="Proteomes" id="UP000288805"/>
    </source>
</evidence>
<dbReference type="PANTHER" id="PTHR33871">
    <property type="entry name" value="OS05G0503100 PROTEIN-RELATED"/>
    <property type="match status" value="1"/>
</dbReference>
<proteinExistence type="predicted"/>
<protein>
    <submittedName>
        <fullName evidence="2">Uncharacterized protein</fullName>
    </submittedName>
</protein>
<name>A0A438ETR8_VITVI</name>
<feature type="compositionally biased region" description="Polar residues" evidence="1">
    <location>
        <begin position="211"/>
        <end position="229"/>
    </location>
</feature>
<dbReference type="EMBL" id="QGNW01001188">
    <property type="protein sequence ID" value="RVW51057.1"/>
    <property type="molecule type" value="Genomic_DNA"/>
</dbReference>
<evidence type="ECO:0000256" key="1">
    <source>
        <dbReference type="SAM" id="MobiDB-lite"/>
    </source>
</evidence>
<accession>A0A438ETR8</accession>
<comment type="caution">
    <text evidence="2">The sequence shown here is derived from an EMBL/GenBank/DDBJ whole genome shotgun (WGS) entry which is preliminary data.</text>
</comment>
<dbReference type="PANTHER" id="PTHR33871:SF18">
    <property type="entry name" value="F24J8.12 PROTEIN"/>
    <property type="match status" value="1"/>
</dbReference>
<sequence>MGSCISKCRPKTVSEEECENVQDKLVISLAPTSPISVLDIKPPSPSPSHSTSSFSSFSCTTSNTSSSCSSSSSSSVLSSKDRSFSNEFLWACVKENPHVICTDPIKESPVKSVSGKFHAPKLVSPAKSSVVVPAKQLMPQRVVGSTPQKRVRASSPVLVRQKSFRREPERPNSAYSLPSRTLRSSPSPSRRFEGDKCRGMLANAPQESVCKRSTSPKGNAVNSSLSSVRKGSVNLRPPSPNNNSSRHPSCLRNREMGSQPNVGSKIGEIAVGEVLSNLGIDSLPTEDIDNPLISLDCFIFL</sequence>